<evidence type="ECO:0000256" key="9">
    <source>
        <dbReference type="PROSITE-ProRule" id="PRU00076"/>
    </source>
</evidence>
<accession>A0A6A5ECR0</accession>
<evidence type="ECO:0000313" key="15">
    <source>
        <dbReference type="EMBL" id="KAF1373874.1"/>
    </source>
</evidence>
<dbReference type="InterPro" id="IPR000082">
    <property type="entry name" value="SEA_dom"/>
</dbReference>
<keyword evidence="4 12" id="KW-0732">Signal</keyword>
<feature type="domain" description="SEA" evidence="13">
    <location>
        <begin position="235"/>
        <end position="354"/>
    </location>
</feature>
<evidence type="ECO:0000256" key="11">
    <source>
        <dbReference type="SAM" id="Phobius"/>
    </source>
</evidence>
<keyword evidence="2" id="KW-1003">Cell membrane</keyword>
<evidence type="ECO:0000256" key="10">
    <source>
        <dbReference type="SAM" id="MobiDB-lite"/>
    </source>
</evidence>
<evidence type="ECO:0000256" key="12">
    <source>
        <dbReference type="SAM" id="SignalP"/>
    </source>
</evidence>
<dbReference type="SMART" id="SM00181">
    <property type="entry name" value="EGF"/>
    <property type="match status" value="2"/>
</dbReference>
<dbReference type="OrthoDB" id="8938333at2759"/>
<keyword evidence="3 9" id="KW-0245">EGF-like domain</keyword>
<feature type="compositionally biased region" description="Polar residues" evidence="10">
    <location>
        <begin position="511"/>
        <end position="533"/>
    </location>
</feature>
<dbReference type="InterPro" id="IPR000742">
    <property type="entry name" value="EGF"/>
</dbReference>
<reference evidence="15 16" key="1">
    <citation type="submission" date="2019-06" db="EMBL/GenBank/DDBJ databases">
        <title>A chromosome-scale genome assembly of the European perch, Perca fluviatilis.</title>
        <authorList>
            <person name="Roques C."/>
            <person name="Zahm M."/>
            <person name="Cabau C."/>
            <person name="Klopp C."/>
            <person name="Bouchez O."/>
            <person name="Donnadieu C."/>
            <person name="Kuhl H."/>
            <person name="Gislard M."/>
            <person name="Guendouz S."/>
            <person name="Journot L."/>
            <person name="Haffray P."/>
            <person name="Bestin A."/>
            <person name="Morvezen R."/>
            <person name="Feron R."/>
            <person name="Wen M."/>
            <person name="Jouanno E."/>
            <person name="Herpin A."/>
            <person name="Schartl M."/>
            <person name="Postlethwait J."/>
            <person name="Schaerlinger B."/>
            <person name="Chardard D."/>
            <person name="Lecocq T."/>
            <person name="Poncet C."/>
            <person name="Jaffrelo L."/>
            <person name="Lampietro C."/>
            <person name="Guiguen Y."/>
        </authorList>
    </citation>
    <scope>NUCLEOTIDE SEQUENCE [LARGE SCALE GENOMIC DNA]</scope>
    <source>
        <tissue evidence="15">Blood</tissue>
    </source>
</reference>
<evidence type="ECO:0000313" key="16">
    <source>
        <dbReference type="Proteomes" id="UP000465112"/>
    </source>
</evidence>
<dbReference type="SMART" id="SM00179">
    <property type="entry name" value="EGF_CA"/>
    <property type="match status" value="1"/>
</dbReference>
<evidence type="ECO:0000256" key="1">
    <source>
        <dbReference type="ARBA" id="ARBA00004236"/>
    </source>
</evidence>
<dbReference type="SUPFAM" id="SSF82671">
    <property type="entry name" value="SEA domain"/>
    <property type="match status" value="1"/>
</dbReference>
<dbReference type="EMBL" id="VHII01000021">
    <property type="protein sequence ID" value="KAF1373874.1"/>
    <property type="molecule type" value="Genomic_DNA"/>
</dbReference>
<dbReference type="AlphaFoldDB" id="A0A6A5ECR0"/>
<evidence type="ECO:0000256" key="3">
    <source>
        <dbReference type="ARBA" id="ARBA00022536"/>
    </source>
</evidence>
<feature type="compositionally biased region" description="Low complexity" evidence="10">
    <location>
        <begin position="178"/>
        <end position="192"/>
    </location>
</feature>
<feature type="region of interest" description="Disordered" evidence="10">
    <location>
        <begin position="509"/>
        <end position="592"/>
    </location>
</feature>
<name>A0A6A5ECR0_PERFL</name>
<evidence type="ECO:0000259" key="14">
    <source>
        <dbReference type="PROSITE" id="PS50026"/>
    </source>
</evidence>
<keyword evidence="8" id="KW-0325">Glycoprotein</keyword>
<proteinExistence type="predicted"/>
<comment type="caution">
    <text evidence="15">The sequence shown here is derived from an EMBL/GenBank/DDBJ whole genome shotgun (WGS) entry which is preliminary data.</text>
</comment>
<feature type="region of interest" description="Disordered" evidence="10">
    <location>
        <begin position="166"/>
        <end position="192"/>
    </location>
</feature>
<dbReference type="GO" id="GO:0005886">
    <property type="term" value="C:plasma membrane"/>
    <property type="evidence" value="ECO:0007669"/>
    <property type="project" value="UniProtKB-SubCell"/>
</dbReference>
<feature type="region of interest" description="Disordered" evidence="10">
    <location>
        <begin position="465"/>
        <end position="489"/>
    </location>
</feature>
<evidence type="ECO:0000256" key="4">
    <source>
        <dbReference type="ARBA" id="ARBA00022729"/>
    </source>
</evidence>
<feature type="signal peptide" evidence="12">
    <location>
        <begin position="1"/>
        <end position="26"/>
    </location>
</feature>
<feature type="region of interest" description="Disordered" evidence="10">
    <location>
        <begin position="41"/>
        <end position="153"/>
    </location>
</feature>
<feature type="transmembrane region" description="Helical" evidence="11">
    <location>
        <begin position="423"/>
        <end position="447"/>
    </location>
</feature>
<comment type="subcellular location">
    <subcellularLocation>
        <location evidence="1">Cell membrane</location>
    </subcellularLocation>
</comment>
<feature type="domain" description="EGF-like" evidence="14">
    <location>
        <begin position="193"/>
        <end position="234"/>
    </location>
</feature>
<dbReference type="InterPro" id="IPR009030">
    <property type="entry name" value="Growth_fac_rcpt_cys_sf"/>
</dbReference>
<dbReference type="GO" id="GO:0005509">
    <property type="term" value="F:calcium ion binding"/>
    <property type="evidence" value="ECO:0007669"/>
    <property type="project" value="InterPro"/>
</dbReference>
<dbReference type="PANTHER" id="PTHR24037:SF10">
    <property type="entry name" value="MUCIN-13"/>
    <property type="match status" value="1"/>
</dbReference>
<keyword evidence="7" id="KW-1015">Disulfide bond</keyword>
<comment type="caution">
    <text evidence="9">Lacks conserved residue(s) required for the propagation of feature annotation.</text>
</comment>
<sequence>MAQKFKLISVLWLIVACLADTKVAEGSTTIAAAPAKNITTTAPTTTTTTAPATTATTPTTTTAAPVTTATATAPTTTTKAPATTATTPTTTAAAPVTTATATAPTTTTKAPATTATTPTTTTTAPVTTATATAPTTTTKAPATTATTPTATTAAPVTTATATATTPTITTADPDGSSTTLTPATTPAPTTTKLPDPCDGNPCGDGSTCVPRFNQSFACLCLVGENYNNDSRRCESAKVFPGQLALPELTYKAKMSDDTSQEFQSASKNIIDALFDVFKNIAGYSGSTVLALRPNKASKVKARSRSETGVRADVEIIFTEQAEITTGEVIEKMNKASSGDGVLKGAVFKETDLCEKKPCDEGSTKCNRGNGSFTCTCLDNYIKTDYTTKMCIACPSGQKAEGSKKCVNCPFGYSGFNCNESWKLVLVIVGSVLGGLLLIALILLPIVARKSSKKSSKMNKNADIGKPYMSHPPANKPLVNSSLANSQQTSVNRQANGLSAFANAGVPRIPRASTTNSWDSRTNLEMTPNTSRQNLIPEGRNSRYYDDHDDNQYAQARPQTNPYAQNRPEVNPYAQNQGHRNPYYTHDDGRRLN</sequence>
<dbReference type="PROSITE" id="PS50026">
    <property type="entry name" value="EGF_3"/>
    <property type="match status" value="1"/>
</dbReference>
<dbReference type="Gene3D" id="3.30.70.960">
    <property type="entry name" value="SEA domain"/>
    <property type="match status" value="1"/>
</dbReference>
<feature type="compositionally biased region" description="Polar residues" evidence="10">
    <location>
        <begin position="551"/>
        <end position="563"/>
    </location>
</feature>
<evidence type="ECO:0000256" key="6">
    <source>
        <dbReference type="ARBA" id="ARBA00023136"/>
    </source>
</evidence>
<evidence type="ECO:0000256" key="2">
    <source>
        <dbReference type="ARBA" id="ARBA00022475"/>
    </source>
</evidence>
<evidence type="ECO:0000256" key="8">
    <source>
        <dbReference type="ARBA" id="ARBA00023180"/>
    </source>
</evidence>
<evidence type="ECO:0000256" key="5">
    <source>
        <dbReference type="ARBA" id="ARBA00022737"/>
    </source>
</evidence>
<keyword evidence="16" id="KW-1185">Reference proteome</keyword>
<feature type="chain" id="PRO_5025675163" description="SEA domain-containing protein" evidence="12">
    <location>
        <begin position="27"/>
        <end position="592"/>
    </location>
</feature>
<evidence type="ECO:0000259" key="13">
    <source>
        <dbReference type="PROSITE" id="PS50024"/>
    </source>
</evidence>
<dbReference type="Pfam" id="PF01390">
    <property type="entry name" value="SEA"/>
    <property type="match status" value="1"/>
</dbReference>
<evidence type="ECO:0008006" key="17">
    <source>
        <dbReference type="Google" id="ProtNLM"/>
    </source>
</evidence>
<keyword evidence="5" id="KW-0677">Repeat</keyword>
<dbReference type="SUPFAM" id="SSF57184">
    <property type="entry name" value="Growth factor receptor domain"/>
    <property type="match status" value="1"/>
</dbReference>
<feature type="compositionally biased region" description="Polar residues" evidence="10">
    <location>
        <begin position="477"/>
        <end position="489"/>
    </location>
</feature>
<dbReference type="PROSITE" id="PS50024">
    <property type="entry name" value="SEA"/>
    <property type="match status" value="1"/>
</dbReference>
<dbReference type="InterPro" id="IPR036364">
    <property type="entry name" value="SEA_dom_sf"/>
</dbReference>
<dbReference type="PANTHER" id="PTHR24037">
    <property type="entry name" value="HEART DEVELOPMENT PROTEIN WITH EGF-LIKE DOMAINS 1"/>
    <property type="match status" value="1"/>
</dbReference>
<keyword evidence="11" id="KW-1133">Transmembrane helix</keyword>
<gene>
    <name evidence="15" type="ORF">PFLUV_G00243460</name>
</gene>
<evidence type="ECO:0000256" key="7">
    <source>
        <dbReference type="ARBA" id="ARBA00023157"/>
    </source>
</evidence>
<keyword evidence="11" id="KW-0812">Transmembrane</keyword>
<dbReference type="Proteomes" id="UP000465112">
    <property type="component" value="Chromosome 21"/>
</dbReference>
<dbReference type="PROSITE" id="PS51257">
    <property type="entry name" value="PROKAR_LIPOPROTEIN"/>
    <property type="match status" value="1"/>
</dbReference>
<organism evidence="15 16">
    <name type="scientific">Perca fluviatilis</name>
    <name type="common">European perch</name>
    <dbReference type="NCBI Taxonomy" id="8168"/>
    <lineage>
        <taxon>Eukaryota</taxon>
        <taxon>Metazoa</taxon>
        <taxon>Chordata</taxon>
        <taxon>Craniata</taxon>
        <taxon>Vertebrata</taxon>
        <taxon>Euteleostomi</taxon>
        <taxon>Actinopterygii</taxon>
        <taxon>Neopterygii</taxon>
        <taxon>Teleostei</taxon>
        <taxon>Neoteleostei</taxon>
        <taxon>Acanthomorphata</taxon>
        <taxon>Eupercaria</taxon>
        <taxon>Perciformes</taxon>
        <taxon>Percoidei</taxon>
        <taxon>Percidae</taxon>
        <taxon>Percinae</taxon>
        <taxon>Perca</taxon>
    </lineage>
</organism>
<keyword evidence="6 11" id="KW-0472">Membrane</keyword>
<protein>
    <recommendedName>
        <fullName evidence="17">SEA domain-containing protein</fullName>
    </recommendedName>
</protein>
<dbReference type="InterPro" id="IPR001881">
    <property type="entry name" value="EGF-like_Ca-bd_dom"/>
</dbReference>